<protein>
    <submittedName>
        <fullName evidence="2">Amidase domain-containing protein</fullName>
    </submittedName>
</protein>
<evidence type="ECO:0000313" key="3">
    <source>
        <dbReference type="Proteomes" id="UP000824596"/>
    </source>
</evidence>
<dbReference type="InterPro" id="IPR023631">
    <property type="entry name" value="Amidase_dom"/>
</dbReference>
<comment type="caution">
    <text evidence="2">The sequence shown here is derived from an EMBL/GenBank/DDBJ whole genome shotgun (WGS) entry which is preliminary data.</text>
</comment>
<gene>
    <name evidence="2" type="ORF">HRG_06808</name>
</gene>
<dbReference type="AlphaFoldDB" id="A0A9P8SG80"/>
<keyword evidence="3" id="KW-1185">Reference proteome</keyword>
<dbReference type="PANTHER" id="PTHR42678">
    <property type="entry name" value="AMIDASE"/>
    <property type="match status" value="1"/>
</dbReference>
<evidence type="ECO:0000313" key="2">
    <source>
        <dbReference type="EMBL" id="KAH0961728.1"/>
    </source>
</evidence>
<dbReference type="SUPFAM" id="SSF75304">
    <property type="entry name" value="Amidase signature (AS) enzymes"/>
    <property type="match status" value="1"/>
</dbReference>
<organism evidence="2 3">
    <name type="scientific">Hirsutella rhossiliensis</name>
    <dbReference type="NCBI Taxonomy" id="111463"/>
    <lineage>
        <taxon>Eukaryota</taxon>
        <taxon>Fungi</taxon>
        <taxon>Dikarya</taxon>
        <taxon>Ascomycota</taxon>
        <taxon>Pezizomycotina</taxon>
        <taxon>Sordariomycetes</taxon>
        <taxon>Hypocreomycetidae</taxon>
        <taxon>Hypocreales</taxon>
        <taxon>Ophiocordycipitaceae</taxon>
        <taxon>Hirsutella</taxon>
    </lineage>
</organism>
<dbReference type="Proteomes" id="UP000824596">
    <property type="component" value="Unassembled WGS sequence"/>
</dbReference>
<evidence type="ECO:0000259" key="1">
    <source>
        <dbReference type="Pfam" id="PF01425"/>
    </source>
</evidence>
<proteinExistence type="predicted"/>
<accession>A0A9P8SG80</accession>
<sequence length="514" mass="54589">MASINLPPLFDVVTTTADDLRKLLDKGSITSVRIVESYLSHIEAHNTSGAKCRAIISTGPRFQLISQAAMRDEERQRGKLRGPLHGIPILLKDNMATDASLGMPTTAGSYALWDSCPPGNSAVADKLIDCGLIILGKSNMTEFVGLKGASGWSAVGGMCEPAYIPTGYKIGDKPRGETTPAGSSTGSAVGVACGFAPIALGTETSGSIVSPSAVAALYALKLTPGSVPLTGIMEVTACFDTVGGMGKTPLDVALTSDALLGPAEGASLASVASSVDFGDVSVGFVDIEKWRLPAGTQEDDPEYLQEYQAAKGELRKNGVKVVDVYITPPEVYMIGDTNVDDVMDSIIRQQAKAGFERFLKALKFSKVRSLDEVIEFNQAHADVEFNKDYCPNQDGLVGILKASRPDEDAAESLEHCKRWAATEGIDKAISEHGVDVVVCCSDSYFAGVSVASRYPMAAVPLGYIRSSGRPYGLQAIAPAHQEAKLVAFMAVWERIFPTRRVPDLDACARARADW</sequence>
<dbReference type="EMBL" id="JAIZPD010000007">
    <property type="protein sequence ID" value="KAH0961728.1"/>
    <property type="molecule type" value="Genomic_DNA"/>
</dbReference>
<dbReference type="GeneID" id="68355937"/>
<name>A0A9P8SG80_9HYPO</name>
<dbReference type="InterPro" id="IPR036928">
    <property type="entry name" value="AS_sf"/>
</dbReference>
<reference evidence="2" key="1">
    <citation type="submission" date="2021-09" db="EMBL/GenBank/DDBJ databases">
        <title>A high-quality genome of the endoparasitic fungus Hirsutella rhossiliensis with a comparison of Hirsutella genomes reveals transposable elements contributing to genome size variation.</title>
        <authorList>
            <person name="Lin R."/>
            <person name="Jiao Y."/>
            <person name="Sun X."/>
            <person name="Ling J."/>
            <person name="Xie B."/>
            <person name="Cheng X."/>
        </authorList>
    </citation>
    <scope>NUCLEOTIDE SEQUENCE</scope>
    <source>
        <strain evidence="2">HR02</strain>
    </source>
</reference>
<dbReference type="PANTHER" id="PTHR42678:SF34">
    <property type="entry name" value="OS04G0183300 PROTEIN"/>
    <property type="match status" value="1"/>
</dbReference>
<dbReference type="Gene3D" id="3.90.1300.10">
    <property type="entry name" value="Amidase signature (AS) domain"/>
    <property type="match status" value="1"/>
</dbReference>
<dbReference type="RefSeq" id="XP_044719241.1">
    <property type="nucleotide sequence ID" value="XM_044865279.1"/>
</dbReference>
<feature type="domain" description="Amidase" evidence="1">
    <location>
        <begin position="34"/>
        <end position="331"/>
    </location>
</feature>
<dbReference type="Pfam" id="PF01425">
    <property type="entry name" value="Amidase"/>
    <property type="match status" value="1"/>
</dbReference>
<dbReference type="OrthoDB" id="566138at2759"/>